<keyword evidence="4 7" id="KW-1133">Transmembrane helix</keyword>
<evidence type="ECO:0000256" key="4">
    <source>
        <dbReference type="ARBA" id="ARBA00022989"/>
    </source>
</evidence>
<dbReference type="GO" id="GO:0046872">
    <property type="term" value="F:metal ion binding"/>
    <property type="evidence" value="ECO:0007669"/>
    <property type="project" value="UniProtKB-KW"/>
</dbReference>
<dbReference type="Proteomes" id="UP000034826">
    <property type="component" value="Unassembled WGS sequence"/>
</dbReference>
<accession>A0A0G1J2E7</accession>
<feature type="transmembrane region" description="Helical" evidence="7">
    <location>
        <begin position="99"/>
        <end position="115"/>
    </location>
</feature>
<keyword evidence="3 7" id="KW-0812">Transmembrane</keyword>
<feature type="transmembrane region" description="Helical" evidence="7">
    <location>
        <begin position="198"/>
        <end position="219"/>
    </location>
</feature>
<dbReference type="EMBL" id="LCIY01000045">
    <property type="protein sequence ID" value="KKT65455.1"/>
    <property type="molecule type" value="Genomic_DNA"/>
</dbReference>
<proteinExistence type="predicted"/>
<feature type="binding site" evidence="6">
    <location>
        <position position="191"/>
    </location>
    <ligand>
        <name>Mg(2+)</name>
        <dbReference type="ChEBI" id="CHEBI:18420"/>
    </ligand>
</feature>
<evidence type="ECO:0000313" key="8">
    <source>
        <dbReference type="EMBL" id="KKT65455.1"/>
    </source>
</evidence>
<dbReference type="InterPro" id="IPR000715">
    <property type="entry name" value="Glycosyl_transferase_4"/>
</dbReference>
<evidence type="ECO:0000256" key="7">
    <source>
        <dbReference type="SAM" id="Phobius"/>
    </source>
</evidence>
<dbReference type="Pfam" id="PF00953">
    <property type="entry name" value="Glycos_transf_4"/>
    <property type="match status" value="1"/>
</dbReference>
<dbReference type="GO" id="GO:0044038">
    <property type="term" value="P:cell wall macromolecule biosynthetic process"/>
    <property type="evidence" value="ECO:0007669"/>
    <property type="project" value="TreeGrafter"/>
</dbReference>
<reference evidence="8 9" key="1">
    <citation type="journal article" date="2015" name="Nature">
        <title>rRNA introns, odd ribosomes, and small enigmatic genomes across a large radiation of phyla.</title>
        <authorList>
            <person name="Brown C.T."/>
            <person name="Hug L.A."/>
            <person name="Thomas B.C."/>
            <person name="Sharon I."/>
            <person name="Castelle C.J."/>
            <person name="Singh A."/>
            <person name="Wilkins M.J."/>
            <person name="Williams K.H."/>
            <person name="Banfield J.F."/>
        </authorList>
    </citation>
    <scope>NUCLEOTIDE SEQUENCE [LARGE SCALE GENOMIC DNA]</scope>
</reference>
<evidence type="ECO:0000256" key="1">
    <source>
        <dbReference type="ARBA" id="ARBA00004141"/>
    </source>
</evidence>
<dbReference type="AlphaFoldDB" id="A0A0G1J2E7"/>
<dbReference type="GO" id="GO:0005886">
    <property type="term" value="C:plasma membrane"/>
    <property type="evidence" value="ECO:0007669"/>
    <property type="project" value="TreeGrafter"/>
</dbReference>
<feature type="transmembrane region" description="Helical" evidence="7">
    <location>
        <begin position="6"/>
        <end position="27"/>
    </location>
</feature>
<evidence type="ECO:0000313" key="9">
    <source>
        <dbReference type="Proteomes" id="UP000034826"/>
    </source>
</evidence>
<evidence type="ECO:0000256" key="2">
    <source>
        <dbReference type="ARBA" id="ARBA00022679"/>
    </source>
</evidence>
<dbReference type="PANTHER" id="PTHR22926">
    <property type="entry name" value="PHOSPHO-N-ACETYLMURAMOYL-PENTAPEPTIDE-TRANSFERASE"/>
    <property type="match status" value="1"/>
</dbReference>
<comment type="caution">
    <text evidence="8">The sequence shown here is derived from an EMBL/GenBank/DDBJ whole genome shotgun (WGS) entry which is preliminary data.</text>
</comment>
<evidence type="ECO:0000256" key="5">
    <source>
        <dbReference type="ARBA" id="ARBA00023136"/>
    </source>
</evidence>
<dbReference type="PANTHER" id="PTHR22926:SF5">
    <property type="entry name" value="PHOSPHO-N-ACETYLMURAMOYL-PENTAPEPTIDE-TRANSFERASE HOMOLOG"/>
    <property type="match status" value="1"/>
</dbReference>
<gene>
    <name evidence="8" type="ORF">UW60_C0045G0008</name>
</gene>
<protein>
    <submittedName>
        <fullName evidence="8">Phospho-N-acetylmuramoyl-pentapeptide-transferase</fullName>
    </submittedName>
</protein>
<dbReference type="InterPro" id="IPR018480">
    <property type="entry name" value="PNAcMuramoyl-5peptid_Trfase_CS"/>
</dbReference>
<name>A0A0G1J2E7_9BACT</name>
<feature type="transmembrane region" description="Helical" evidence="7">
    <location>
        <begin position="61"/>
        <end position="79"/>
    </location>
</feature>
<evidence type="ECO:0000256" key="6">
    <source>
        <dbReference type="PIRSR" id="PIRSR600715-1"/>
    </source>
</evidence>
<sequence>MALVLGLLIVSFLLTAVLIVPFINLLYQLKFQRRRQKTKDPMEQPTPIYDRFHRSKTGTPVGGGLLVIVVTSILFSLILPLVKLLGVNVTSVFPLVDELNVLFFTFISFGLLGLYDDIMKFFGFEKTGFFGLRLRWKLGFQVVLAAISAILMYVNLGIDIFYIPFIGVFHLGWWFVPAAAFIIVSFGNAVNISDGLDGLAAGLLMVAIFALWVLSASILDTTLSMFLALWLGSTIAFLYFNVYPARIFLGDAAVVKKIA</sequence>
<keyword evidence="6" id="KW-0479">Metal-binding</keyword>
<keyword evidence="5 7" id="KW-0472">Membrane</keyword>
<comment type="cofactor">
    <cofactor evidence="6">
        <name>Mg(2+)</name>
        <dbReference type="ChEBI" id="CHEBI:18420"/>
    </cofactor>
</comment>
<dbReference type="GO" id="GO:0071555">
    <property type="term" value="P:cell wall organization"/>
    <property type="evidence" value="ECO:0007669"/>
    <property type="project" value="TreeGrafter"/>
</dbReference>
<dbReference type="PROSITE" id="PS01348">
    <property type="entry name" value="MRAY_2"/>
    <property type="match status" value="1"/>
</dbReference>
<dbReference type="GO" id="GO:0016780">
    <property type="term" value="F:phosphotransferase activity, for other substituted phosphate groups"/>
    <property type="evidence" value="ECO:0007669"/>
    <property type="project" value="InterPro"/>
</dbReference>
<evidence type="ECO:0000256" key="3">
    <source>
        <dbReference type="ARBA" id="ARBA00022692"/>
    </source>
</evidence>
<comment type="subcellular location">
    <subcellularLocation>
        <location evidence="1">Membrane</location>
        <topology evidence="1">Multi-pass membrane protein</topology>
    </subcellularLocation>
</comment>
<feature type="transmembrane region" description="Helical" evidence="7">
    <location>
        <begin position="225"/>
        <end position="243"/>
    </location>
</feature>
<organism evidence="8 9">
    <name type="scientific">Candidatus Woesebacteria bacterium GW2011_GWA2_44_33</name>
    <dbReference type="NCBI Taxonomy" id="1618564"/>
    <lineage>
        <taxon>Bacteria</taxon>
        <taxon>Candidatus Woeseibacteriota</taxon>
    </lineage>
</organism>
<keyword evidence="6" id="KW-0460">Magnesium</keyword>
<keyword evidence="2 8" id="KW-0808">Transferase</keyword>
<feature type="transmembrane region" description="Helical" evidence="7">
    <location>
        <begin position="160"/>
        <end position="186"/>
    </location>
</feature>
<feature type="binding site" evidence="6">
    <location>
        <position position="251"/>
    </location>
    <ligand>
        <name>Mg(2+)</name>
        <dbReference type="ChEBI" id="CHEBI:18420"/>
    </ligand>
</feature>